<dbReference type="GO" id="GO:0005524">
    <property type="term" value="F:ATP binding"/>
    <property type="evidence" value="ECO:0007669"/>
    <property type="project" value="UniProtKB-KW"/>
</dbReference>
<dbReference type="Pfam" id="PF08544">
    <property type="entry name" value="GHMP_kinases_C"/>
    <property type="match status" value="1"/>
</dbReference>
<dbReference type="RefSeq" id="WP_069911074.1">
    <property type="nucleotide sequence ID" value="NZ_LAJE02000268.1"/>
</dbReference>
<keyword evidence="2 6" id="KW-0418">Kinase</keyword>
<evidence type="ECO:0000313" key="7">
    <source>
        <dbReference type="Proteomes" id="UP000095463"/>
    </source>
</evidence>
<dbReference type="OrthoDB" id="9812992at2"/>
<proteinExistence type="predicted"/>
<evidence type="ECO:0000259" key="4">
    <source>
        <dbReference type="Pfam" id="PF00288"/>
    </source>
</evidence>
<feature type="domain" description="GHMP kinase C-terminal" evidence="5">
    <location>
        <begin position="244"/>
        <end position="302"/>
    </location>
</feature>
<dbReference type="EMBL" id="LAJE02000268">
    <property type="protein sequence ID" value="OEO29663.1"/>
    <property type="molecule type" value="Genomic_DNA"/>
</dbReference>
<keyword evidence="7" id="KW-1185">Reference proteome</keyword>
<dbReference type="GO" id="GO:0004335">
    <property type="term" value="F:galactokinase activity"/>
    <property type="evidence" value="ECO:0007669"/>
    <property type="project" value="TreeGrafter"/>
</dbReference>
<dbReference type="Gene3D" id="3.30.230.120">
    <property type="match status" value="1"/>
</dbReference>
<gene>
    <name evidence="6" type="ORF">VW23_001870</name>
</gene>
<dbReference type="InterPro" id="IPR036554">
    <property type="entry name" value="GHMP_kinase_C_sf"/>
</dbReference>
<sequence>MLLTSRTPLRVSLFGGGTDYPEYFERHPGAVVGMAIDKYIYVSALKLGNLIDYHYRVSYSRLETVRSIAEIQHPVVRSTLEYFGVTEPLDINVMADLPARSGLGSSSSFTVGLINVIAALKKLSLTRLDLGKMAIKVEREILKENVGVQDQLHAAFGGINRFDFADNRIRISPIQMTSDCQASLMASLVLVYTGVQRSASDTVNEQLKATRENKVERELSHLLTLTSQAVDVLECDSSDRMLIDLGAMLHDGWETKKKLSSKVSNPQIDELYAAARAAGALGGKLCGAGGGGFLLMLVPAERLDSFTETLHGHSVIRLGLDTQGSVVLNA</sequence>
<keyword evidence="1" id="KW-0547">Nucleotide-binding</keyword>
<dbReference type="Pfam" id="PF00288">
    <property type="entry name" value="GHMP_kinases_N"/>
    <property type="match status" value="1"/>
</dbReference>
<dbReference type="InterPro" id="IPR001174">
    <property type="entry name" value="HddA/FKP"/>
</dbReference>
<organism evidence="6 7">
    <name type="scientific">Devosia insulae DS-56</name>
    <dbReference type="NCBI Taxonomy" id="1116389"/>
    <lineage>
        <taxon>Bacteria</taxon>
        <taxon>Pseudomonadati</taxon>
        <taxon>Pseudomonadota</taxon>
        <taxon>Alphaproteobacteria</taxon>
        <taxon>Hyphomicrobiales</taxon>
        <taxon>Devosiaceae</taxon>
        <taxon>Devosia</taxon>
    </lineage>
</organism>
<dbReference type="GO" id="GO:0006012">
    <property type="term" value="P:galactose metabolic process"/>
    <property type="evidence" value="ECO:0007669"/>
    <property type="project" value="TreeGrafter"/>
</dbReference>
<accession>A0A1E5XM22</accession>
<feature type="domain" description="GHMP kinase N-terminal" evidence="4">
    <location>
        <begin position="76"/>
        <end position="158"/>
    </location>
</feature>
<keyword evidence="2 6" id="KW-0808">Transferase</keyword>
<dbReference type="PRINTS" id="PR00960">
    <property type="entry name" value="LMBPPROTEIN"/>
</dbReference>
<name>A0A1E5XM22_9HYPH</name>
<evidence type="ECO:0000259" key="5">
    <source>
        <dbReference type="Pfam" id="PF08544"/>
    </source>
</evidence>
<comment type="caution">
    <text evidence="6">The sequence shown here is derived from an EMBL/GenBank/DDBJ whole genome shotgun (WGS) entry which is preliminary data.</text>
</comment>
<dbReference type="InterPro" id="IPR013750">
    <property type="entry name" value="GHMP_kinase_C_dom"/>
</dbReference>
<dbReference type="InterPro" id="IPR006204">
    <property type="entry name" value="GHMP_kinase_N_dom"/>
</dbReference>
<evidence type="ECO:0000256" key="3">
    <source>
        <dbReference type="ARBA" id="ARBA00022840"/>
    </source>
</evidence>
<evidence type="ECO:0000256" key="1">
    <source>
        <dbReference type="ARBA" id="ARBA00022741"/>
    </source>
</evidence>
<evidence type="ECO:0000313" key="6">
    <source>
        <dbReference type="EMBL" id="OEO29663.1"/>
    </source>
</evidence>
<reference evidence="6 7" key="1">
    <citation type="journal article" date="2015" name="Genome Announc.">
        <title>Genome Assemblies of Three Soil-Associated Devosia species: D. insulae, D. limi, and D. soli.</title>
        <authorList>
            <person name="Hassan Y.I."/>
            <person name="Lepp D."/>
            <person name="Zhou T."/>
        </authorList>
    </citation>
    <scope>NUCLEOTIDE SEQUENCE [LARGE SCALE GENOMIC DNA]</scope>
    <source>
        <strain evidence="6 7">DS-56</strain>
    </source>
</reference>
<dbReference type="AlphaFoldDB" id="A0A1E5XM22"/>
<dbReference type="GO" id="GO:0005829">
    <property type="term" value="C:cytosol"/>
    <property type="evidence" value="ECO:0007669"/>
    <property type="project" value="TreeGrafter"/>
</dbReference>
<dbReference type="SUPFAM" id="SSF54211">
    <property type="entry name" value="Ribosomal protein S5 domain 2-like"/>
    <property type="match status" value="1"/>
</dbReference>
<dbReference type="Proteomes" id="UP000095463">
    <property type="component" value="Unassembled WGS sequence"/>
</dbReference>
<dbReference type="InterPro" id="IPR014606">
    <property type="entry name" value="Heptose_7-P_kinase"/>
</dbReference>
<keyword evidence="3" id="KW-0067">ATP-binding</keyword>
<dbReference type="InterPro" id="IPR020568">
    <property type="entry name" value="Ribosomal_Su5_D2-typ_SF"/>
</dbReference>
<dbReference type="PANTHER" id="PTHR10457">
    <property type="entry name" value="MEVALONATE KINASE/GALACTOKINASE"/>
    <property type="match status" value="1"/>
</dbReference>
<dbReference type="PIRSF" id="PIRSF036406">
    <property type="entry name" value="Hept_kin"/>
    <property type="match status" value="1"/>
</dbReference>
<dbReference type="SUPFAM" id="SSF55060">
    <property type="entry name" value="GHMP Kinase, C-terminal domain"/>
    <property type="match status" value="1"/>
</dbReference>
<dbReference type="PANTHER" id="PTHR10457:SF29">
    <property type="entry name" value="LMBP PROTEIN"/>
    <property type="match status" value="1"/>
</dbReference>
<protein>
    <submittedName>
        <fullName evidence="6">GHMP kinase</fullName>
    </submittedName>
</protein>
<evidence type="ECO:0000256" key="2">
    <source>
        <dbReference type="ARBA" id="ARBA00022777"/>
    </source>
</evidence>